<dbReference type="STRING" id="145388.A0A0D2KZ08"/>
<feature type="non-terminal residue" evidence="2">
    <location>
        <position position="150"/>
    </location>
</feature>
<dbReference type="Proteomes" id="UP000054498">
    <property type="component" value="Unassembled WGS sequence"/>
</dbReference>
<sequence length="150" mass="16497">MLRPAAPIVLASVHPRTPHGPPNRSDSYALPENFCIIESRDAVKDFAGMQLDEITDNITSRRNRIFLLMEEVRRLRIQQRLKGGDDAPTAPSNGGAPELEESYLSALPFLPPLTNETLNTYYTFYAGFVASVIVFGALLAPLLEVKIGLG</sequence>
<dbReference type="GeneID" id="25740387"/>
<evidence type="ECO:0000313" key="2">
    <source>
        <dbReference type="EMBL" id="KIZ00449.1"/>
    </source>
</evidence>
<name>A0A0D2KZ08_9CHLO</name>
<gene>
    <name evidence="2" type="ORF">MNEG_7511</name>
</gene>
<proteinExistence type="predicted"/>
<feature type="transmembrane region" description="Helical" evidence="1">
    <location>
        <begin position="122"/>
        <end position="143"/>
    </location>
</feature>
<keyword evidence="1" id="KW-0472">Membrane</keyword>
<dbReference type="AlphaFoldDB" id="A0A0D2KZ08"/>
<evidence type="ECO:0000313" key="3">
    <source>
        <dbReference type="Proteomes" id="UP000054498"/>
    </source>
</evidence>
<keyword evidence="1" id="KW-1133">Transmembrane helix</keyword>
<dbReference type="OrthoDB" id="201720at2759"/>
<accession>A0A0D2KZ08</accession>
<dbReference type="KEGG" id="mng:MNEG_7511"/>
<dbReference type="EMBL" id="KK101553">
    <property type="protein sequence ID" value="KIZ00449.1"/>
    <property type="molecule type" value="Genomic_DNA"/>
</dbReference>
<evidence type="ECO:0000256" key="1">
    <source>
        <dbReference type="SAM" id="Phobius"/>
    </source>
</evidence>
<dbReference type="RefSeq" id="XP_013899468.1">
    <property type="nucleotide sequence ID" value="XM_014044014.1"/>
</dbReference>
<keyword evidence="1" id="KW-0812">Transmembrane</keyword>
<organism evidence="2 3">
    <name type="scientific">Monoraphidium neglectum</name>
    <dbReference type="NCBI Taxonomy" id="145388"/>
    <lineage>
        <taxon>Eukaryota</taxon>
        <taxon>Viridiplantae</taxon>
        <taxon>Chlorophyta</taxon>
        <taxon>core chlorophytes</taxon>
        <taxon>Chlorophyceae</taxon>
        <taxon>CS clade</taxon>
        <taxon>Sphaeropleales</taxon>
        <taxon>Selenastraceae</taxon>
        <taxon>Monoraphidium</taxon>
    </lineage>
</organism>
<keyword evidence="3" id="KW-1185">Reference proteome</keyword>
<protein>
    <submittedName>
        <fullName evidence="2">Uncharacterized protein</fullName>
    </submittedName>
</protein>
<reference evidence="2 3" key="1">
    <citation type="journal article" date="2013" name="BMC Genomics">
        <title>Reconstruction of the lipid metabolism for the microalga Monoraphidium neglectum from its genome sequence reveals characteristics suitable for biofuel production.</title>
        <authorList>
            <person name="Bogen C."/>
            <person name="Al-Dilaimi A."/>
            <person name="Albersmeier A."/>
            <person name="Wichmann J."/>
            <person name="Grundmann M."/>
            <person name="Rupp O."/>
            <person name="Lauersen K.J."/>
            <person name="Blifernez-Klassen O."/>
            <person name="Kalinowski J."/>
            <person name="Goesmann A."/>
            <person name="Mussgnug J.H."/>
            <person name="Kruse O."/>
        </authorList>
    </citation>
    <scope>NUCLEOTIDE SEQUENCE [LARGE SCALE GENOMIC DNA]</scope>
    <source>
        <strain evidence="2 3">SAG 48.87</strain>
    </source>
</reference>